<dbReference type="InParanoid" id="A0A1X7UK13"/>
<dbReference type="AlphaFoldDB" id="A0A1X7UK13"/>
<protein>
    <submittedName>
        <fullName evidence="2">Uncharacterized protein</fullName>
    </submittedName>
</protein>
<accession>A0A1X7UK13</accession>
<organism evidence="2">
    <name type="scientific">Amphimedon queenslandica</name>
    <name type="common">Sponge</name>
    <dbReference type="NCBI Taxonomy" id="400682"/>
    <lineage>
        <taxon>Eukaryota</taxon>
        <taxon>Metazoa</taxon>
        <taxon>Porifera</taxon>
        <taxon>Demospongiae</taxon>
        <taxon>Heteroscleromorpha</taxon>
        <taxon>Haplosclerida</taxon>
        <taxon>Niphatidae</taxon>
        <taxon>Amphimedon</taxon>
    </lineage>
</organism>
<evidence type="ECO:0000313" key="2">
    <source>
        <dbReference type="EnsemblMetazoa" id="Aqu2.1.28088_001"/>
    </source>
</evidence>
<name>A0A1X7UK13_AMPQE</name>
<feature type="region of interest" description="Disordered" evidence="1">
    <location>
        <begin position="29"/>
        <end position="52"/>
    </location>
</feature>
<proteinExistence type="predicted"/>
<sequence>MKLFTAILITGASYFFLLQLVGPARGLPLSHKRGSRQTPNFPNSVPVVKEEDRPKNSCKVAIVREEFINQPDGNIEPVRQRTFKCCEGYGGVECDRITDPYLAASPCSPASCPNFPDATCAVVSRCGKDEAIFLSDTGDILDCGTPNVTTFNITSLSCTGVCPNDPCAGITCTEHPNAMCLTVGCSCEPVWILDSGVSVNCTTGQAVDPQEIKRRRRREISEETPSITLPSCES</sequence>
<reference evidence="2" key="1">
    <citation type="submission" date="2017-05" db="UniProtKB">
        <authorList>
            <consortium name="EnsemblMetazoa"/>
        </authorList>
    </citation>
    <scope>IDENTIFICATION</scope>
</reference>
<dbReference type="EnsemblMetazoa" id="Aqu2.1.28088_001">
    <property type="protein sequence ID" value="Aqu2.1.28088_001"/>
    <property type="gene ID" value="Aqu2.1.28088"/>
</dbReference>
<evidence type="ECO:0000256" key="1">
    <source>
        <dbReference type="SAM" id="MobiDB-lite"/>
    </source>
</evidence>